<keyword evidence="13 14" id="KW-0472">Membrane</keyword>
<evidence type="ECO:0000256" key="4">
    <source>
        <dbReference type="ARBA" id="ARBA00022475"/>
    </source>
</evidence>
<evidence type="ECO:0000256" key="3">
    <source>
        <dbReference type="ARBA" id="ARBA00012438"/>
    </source>
</evidence>
<dbReference type="InterPro" id="IPR003661">
    <property type="entry name" value="HisK_dim/P_dom"/>
</dbReference>
<feature type="domain" description="Histidine kinase" evidence="15">
    <location>
        <begin position="137"/>
        <end position="351"/>
    </location>
</feature>
<proteinExistence type="predicted"/>
<feature type="transmembrane region" description="Helical" evidence="14">
    <location>
        <begin position="52"/>
        <end position="75"/>
    </location>
</feature>
<dbReference type="PROSITE" id="PS50885">
    <property type="entry name" value="HAMP"/>
    <property type="match status" value="1"/>
</dbReference>
<gene>
    <name evidence="17" type="ORF">QQS35_04250</name>
</gene>
<dbReference type="SMART" id="SM00304">
    <property type="entry name" value="HAMP"/>
    <property type="match status" value="1"/>
</dbReference>
<dbReference type="Gene3D" id="1.10.287.130">
    <property type="match status" value="1"/>
</dbReference>
<keyword evidence="10" id="KW-0067">ATP-binding</keyword>
<keyword evidence="6" id="KW-0808">Transferase</keyword>
<dbReference type="PROSITE" id="PS50109">
    <property type="entry name" value="HIS_KIN"/>
    <property type="match status" value="1"/>
</dbReference>
<dbReference type="EC" id="2.7.13.3" evidence="3"/>
<evidence type="ECO:0000256" key="6">
    <source>
        <dbReference type="ARBA" id="ARBA00022679"/>
    </source>
</evidence>
<dbReference type="SUPFAM" id="SSF47384">
    <property type="entry name" value="Homodimeric domain of signal transducing histidine kinase"/>
    <property type="match status" value="1"/>
</dbReference>
<dbReference type="SUPFAM" id="SSF55874">
    <property type="entry name" value="ATPase domain of HSP90 chaperone/DNA topoisomerase II/histidine kinase"/>
    <property type="match status" value="1"/>
</dbReference>
<evidence type="ECO:0000256" key="13">
    <source>
        <dbReference type="ARBA" id="ARBA00023136"/>
    </source>
</evidence>
<keyword evidence="7 14" id="KW-0812">Transmembrane</keyword>
<dbReference type="EMBL" id="JASTZU010000018">
    <property type="protein sequence ID" value="MDL4839669.1"/>
    <property type="molecule type" value="Genomic_DNA"/>
</dbReference>
<name>A0ABT7L1I0_9BACI</name>
<comment type="catalytic activity">
    <reaction evidence="1">
        <text>ATP + protein L-histidine = ADP + protein N-phospho-L-histidine.</text>
        <dbReference type="EC" id="2.7.13.3"/>
    </reaction>
</comment>
<dbReference type="GO" id="GO:0016301">
    <property type="term" value="F:kinase activity"/>
    <property type="evidence" value="ECO:0007669"/>
    <property type="project" value="UniProtKB-KW"/>
</dbReference>
<dbReference type="PRINTS" id="PR00344">
    <property type="entry name" value="BCTRLSENSOR"/>
</dbReference>
<dbReference type="CDD" id="cd06225">
    <property type="entry name" value="HAMP"/>
    <property type="match status" value="1"/>
</dbReference>
<evidence type="ECO:0000259" key="16">
    <source>
        <dbReference type="PROSITE" id="PS50885"/>
    </source>
</evidence>
<keyword evidence="11 14" id="KW-1133">Transmembrane helix</keyword>
<dbReference type="PANTHER" id="PTHR45528:SF1">
    <property type="entry name" value="SENSOR HISTIDINE KINASE CPXA"/>
    <property type="match status" value="1"/>
</dbReference>
<dbReference type="SUPFAM" id="SSF158472">
    <property type="entry name" value="HAMP domain-like"/>
    <property type="match status" value="1"/>
</dbReference>
<comment type="caution">
    <text evidence="17">The sequence shown here is derived from an EMBL/GenBank/DDBJ whole genome shotgun (WGS) entry which is preliminary data.</text>
</comment>
<evidence type="ECO:0000259" key="15">
    <source>
        <dbReference type="PROSITE" id="PS50109"/>
    </source>
</evidence>
<keyword evidence="9 17" id="KW-0418">Kinase</keyword>
<keyword evidence="4" id="KW-1003">Cell membrane</keyword>
<evidence type="ECO:0000256" key="12">
    <source>
        <dbReference type="ARBA" id="ARBA00023012"/>
    </source>
</evidence>
<sequence>MPKKFIFRLTLLNALVVTTFILVTSWAIYNTACFLVEGMVMDVGRQDQFKSALFEYLLLFSLFAVVVGSTLHFYLTTKLIRPLQKLIKSTQRIKEGFYPEAIHVHASDEMGQLIDHFNQLVEQIKMNDQQRRMIVSDLSHEFRTPLSNLNGYLNAMKNGVIEGEPKLYESLLNESKRLTNLVEQMDQLKEWDVESGKTLAEKEFTNIAIVVEQSVEMFRWLLNKQDIRCVIQADSRYVEINTFGIYQVISNLMGNAIRYYKGKNPVTIKGECLNHVYKVSITGEGQHIPQSEQEKIFDRFYRIDNSRSRKQGGSGLGLAISKEIVERHNGKAGLISNGNNHTFWFTIPIKEE</sequence>
<keyword evidence="12" id="KW-0902">Two-component regulatory system</keyword>
<comment type="subcellular location">
    <subcellularLocation>
        <location evidence="2">Cell membrane</location>
        <topology evidence="2">Multi-pass membrane protein</topology>
    </subcellularLocation>
</comment>
<accession>A0ABT7L1I0</accession>
<evidence type="ECO:0000256" key="11">
    <source>
        <dbReference type="ARBA" id="ARBA00022989"/>
    </source>
</evidence>
<dbReference type="Gene3D" id="6.10.340.10">
    <property type="match status" value="1"/>
</dbReference>
<dbReference type="InterPro" id="IPR004358">
    <property type="entry name" value="Sig_transdc_His_kin-like_C"/>
</dbReference>
<dbReference type="Proteomes" id="UP001235343">
    <property type="component" value="Unassembled WGS sequence"/>
</dbReference>
<dbReference type="InterPro" id="IPR003660">
    <property type="entry name" value="HAMP_dom"/>
</dbReference>
<keyword evidence="18" id="KW-1185">Reference proteome</keyword>
<dbReference type="Pfam" id="PF02518">
    <property type="entry name" value="HATPase_c"/>
    <property type="match status" value="1"/>
</dbReference>
<evidence type="ECO:0000256" key="8">
    <source>
        <dbReference type="ARBA" id="ARBA00022741"/>
    </source>
</evidence>
<dbReference type="CDD" id="cd00082">
    <property type="entry name" value="HisKA"/>
    <property type="match status" value="1"/>
</dbReference>
<dbReference type="SMART" id="SM00387">
    <property type="entry name" value="HATPase_c"/>
    <property type="match status" value="1"/>
</dbReference>
<evidence type="ECO:0000256" key="7">
    <source>
        <dbReference type="ARBA" id="ARBA00022692"/>
    </source>
</evidence>
<evidence type="ECO:0000256" key="9">
    <source>
        <dbReference type="ARBA" id="ARBA00022777"/>
    </source>
</evidence>
<evidence type="ECO:0000313" key="17">
    <source>
        <dbReference type="EMBL" id="MDL4839669.1"/>
    </source>
</evidence>
<feature type="domain" description="HAMP" evidence="16">
    <location>
        <begin position="77"/>
        <end position="129"/>
    </location>
</feature>
<evidence type="ECO:0000256" key="5">
    <source>
        <dbReference type="ARBA" id="ARBA00022553"/>
    </source>
</evidence>
<reference evidence="17 18" key="1">
    <citation type="submission" date="2023-06" db="EMBL/GenBank/DDBJ databases">
        <title>Aquibacillus rhizosphaerae LR5S19.</title>
        <authorList>
            <person name="Sun J.-Q."/>
        </authorList>
    </citation>
    <scope>NUCLEOTIDE SEQUENCE [LARGE SCALE GENOMIC DNA]</scope>
    <source>
        <strain evidence="17 18">LR5S19</strain>
    </source>
</reference>
<dbReference type="PANTHER" id="PTHR45528">
    <property type="entry name" value="SENSOR HISTIDINE KINASE CPXA"/>
    <property type="match status" value="1"/>
</dbReference>
<dbReference type="InterPro" id="IPR005467">
    <property type="entry name" value="His_kinase_dom"/>
</dbReference>
<dbReference type="InterPro" id="IPR003594">
    <property type="entry name" value="HATPase_dom"/>
</dbReference>
<dbReference type="Pfam" id="PF00672">
    <property type="entry name" value="HAMP"/>
    <property type="match status" value="1"/>
</dbReference>
<dbReference type="Pfam" id="PF00512">
    <property type="entry name" value="HisKA"/>
    <property type="match status" value="1"/>
</dbReference>
<organism evidence="17 18">
    <name type="scientific">Aquibacillus rhizosphaerae</name>
    <dbReference type="NCBI Taxonomy" id="3051431"/>
    <lineage>
        <taxon>Bacteria</taxon>
        <taxon>Bacillati</taxon>
        <taxon>Bacillota</taxon>
        <taxon>Bacilli</taxon>
        <taxon>Bacillales</taxon>
        <taxon>Bacillaceae</taxon>
        <taxon>Aquibacillus</taxon>
    </lineage>
</organism>
<dbReference type="InterPro" id="IPR036890">
    <property type="entry name" value="HATPase_C_sf"/>
</dbReference>
<evidence type="ECO:0000256" key="1">
    <source>
        <dbReference type="ARBA" id="ARBA00000085"/>
    </source>
</evidence>
<dbReference type="Gene3D" id="3.30.565.10">
    <property type="entry name" value="Histidine kinase-like ATPase, C-terminal domain"/>
    <property type="match status" value="1"/>
</dbReference>
<feature type="transmembrane region" description="Helical" evidence="14">
    <location>
        <begin position="12"/>
        <end position="32"/>
    </location>
</feature>
<dbReference type="InterPro" id="IPR050398">
    <property type="entry name" value="HssS/ArlS-like"/>
</dbReference>
<dbReference type="SMART" id="SM00388">
    <property type="entry name" value="HisKA"/>
    <property type="match status" value="1"/>
</dbReference>
<evidence type="ECO:0000256" key="2">
    <source>
        <dbReference type="ARBA" id="ARBA00004651"/>
    </source>
</evidence>
<dbReference type="InterPro" id="IPR036097">
    <property type="entry name" value="HisK_dim/P_sf"/>
</dbReference>
<evidence type="ECO:0000256" key="14">
    <source>
        <dbReference type="SAM" id="Phobius"/>
    </source>
</evidence>
<keyword evidence="5" id="KW-0597">Phosphoprotein</keyword>
<protein>
    <recommendedName>
        <fullName evidence="3">histidine kinase</fullName>
        <ecNumber evidence="3">2.7.13.3</ecNumber>
    </recommendedName>
</protein>
<evidence type="ECO:0000256" key="10">
    <source>
        <dbReference type="ARBA" id="ARBA00022840"/>
    </source>
</evidence>
<keyword evidence="8" id="KW-0547">Nucleotide-binding</keyword>
<evidence type="ECO:0000313" key="18">
    <source>
        <dbReference type="Proteomes" id="UP001235343"/>
    </source>
</evidence>
<dbReference type="RefSeq" id="WP_285930601.1">
    <property type="nucleotide sequence ID" value="NZ_JASTZU010000018.1"/>
</dbReference>